<dbReference type="EMBL" id="MFKN01000009">
    <property type="protein sequence ID" value="OGG41159.1"/>
    <property type="molecule type" value="Genomic_DNA"/>
</dbReference>
<comment type="caution">
    <text evidence="1">The sequence shown here is derived from an EMBL/GenBank/DDBJ whole genome shotgun (WGS) entry which is preliminary data.</text>
</comment>
<organism evidence="1 2">
    <name type="scientific">Candidatus Kaiserbacteria bacterium GWA2_50_9</name>
    <dbReference type="NCBI Taxonomy" id="1798474"/>
    <lineage>
        <taxon>Bacteria</taxon>
        <taxon>Candidatus Kaiseribacteriota</taxon>
    </lineage>
</organism>
<evidence type="ECO:0000313" key="1">
    <source>
        <dbReference type="EMBL" id="OGG41159.1"/>
    </source>
</evidence>
<protein>
    <submittedName>
        <fullName evidence="1">Uncharacterized protein</fullName>
    </submittedName>
</protein>
<sequence length="60" mass="6812">MTTITIPRKLAPADDLVVIPKKEFDALVARARDIVTEQNVLQWSRDAKKMYRTGKLAKLS</sequence>
<proteinExistence type="predicted"/>
<dbReference type="AlphaFoldDB" id="A0A1F6BW63"/>
<gene>
    <name evidence="1" type="ORF">A2118_02365</name>
</gene>
<accession>A0A1F6BW63</accession>
<dbReference type="Proteomes" id="UP000179014">
    <property type="component" value="Unassembled WGS sequence"/>
</dbReference>
<name>A0A1F6BW63_9BACT</name>
<evidence type="ECO:0000313" key="2">
    <source>
        <dbReference type="Proteomes" id="UP000179014"/>
    </source>
</evidence>
<reference evidence="1 2" key="1">
    <citation type="journal article" date="2016" name="Nat. Commun.">
        <title>Thousands of microbial genomes shed light on interconnected biogeochemical processes in an aquifer system.</title>
        <authorList>
            <person name="Anantharaman K."/>
            <person name="Brown C.T."/>
            <person name="Hug L.A."/>
            <person name="Sharon I."/>
            <person name="Castelle C.J."/>
            <person name="Probst A.J."/>
            <person name="Thomas B.C."/>
            <person name="Singh A."/>
            <person name="Wilkins M.J."/>
            <person name="Karaoz U."/>
            <person name="Brodie E.L."/>
            <person name="Williams K.H."/>
            <person name="Hubbard S.S."/>
            <person name="Banfield J.F."/>
        </authorList>
    </citation>
    <scope>NUCLEOTIDE SEQUENCE [LARGE SCALE GENOMIC DNA]</scope>
</reference>